<dbReference type="EMBL" id="LAZR01067256">
    <property type="protein sequence ID" value="KKK51960.1"/>
    <property type="molecule type" value="Genomic_DNA"/>
</dbReference>
<dbReference type="PANTHER" id="PTHR13779:SF7">
    <property type="entry name" value="ATPASE WRNIP1"/>
    <property type="match status" value="1"/>
</dbReference>
<dbReference type="GO" id="GO:0006261">
    <property type="term" value="P:DNA-templated DNA replication"/>
    <property type="evidence" value="ECO:0007669"/>
    <property type="project" value="TreeGrafter"/>
</dbReference>
<feature type="non-terminal residue" evidence="1">
    <location>
        <position position="54"/>
    </location>
</feature>
<accession>A0A0F8WUA7</accession>
<dbReference type="InterPro" id="IPR051314">
    <property type="entry name" value="AAA_ATPase_RarA/MGS1/WRNIP1"/>
</dbReference>
<proteinExistence type="predicted"/>
<name>A0A0F8WUA7_9ZZZZ</name>
<sequence>MDMFEQKFEEQMKEGAPLAARMRPASFNDFVGQEHLVGEGRVLRKVIEAGQLAT</sequence>
<dbReference type="PANTHER" id="PTHR13779">
    <property type="entry name" value="WERNER HELICASE-INTERACTING PROTEIN 1 FAMILY MEMBER"/>
    <property type="match status" value="1"/>
</dbReference>
<dbReference type="AlphaFoldDB" id="A0A0F8WUA7"/>
<comment type="caution">
    <text evidence="1">The sequence shown here is derived from an EMBL/GenBank/DDBJ whole genome shotgun (WGS) entry which is preliminary data.</text>
</comment>
<dbReference type="InterPro" id="IPR027417">
    <property type="entry name" value="P-loop_NTPase"/>
</dbReference>
<dbReference type="Gene3D" id="3.40.50.300">
    <property type="entry name" value="P-loop containing nucleotide triphosphate hydrolases"/>
    <property type="match status" value="1"/>
</dbReference>
<protein>
    <submittedName>
        <fullName evidence="1">Uncharacterized protein</fullName>
    </submittedName>
</protein>
<gene>
    <name evidence="1" type="ORF">LCGC14_3109760</name>
</gene>
<evidence type="ECO:0000313" key="1">
    <source>
        <dbReference type="EMBL" id="KKK51960.1"/>
    </source>
</evidence>
<dbReference type="GO" id="GO:0000731">
    <property type="term" value="P:DNA synthesis involved in DNA repair"/>
    <property type="evidence" value="ECO:0007669"/>
    <property type="project" value="TreeGrafter"/>
</dbReference>
<reference evidence="1" key="1">
    <citation type="journal article" date="2015" name="Nature">
        <title>Complex archaea that bridge the gap between prokaryotes and eukaryotes.</title>
        <authorList>
            <person name="Spang A."/>
            <person name="Saw J.H."/>
            <person name="Jorgensen S.L."/>
            <person name="Zaremba-Niedzwiedzka K."/>
            <person name="Martijn J."/>
            <person name="Lind A.E."/>
            <person name="van Eijk R."/>
            <person name="Schleper C."/>
            <person name="Guy L."/>
            <person name="Ettema T.J."/>
        </authorList>
    </citation>
    <scope>NUCLEOTIDE SEQUENCE</scope>
</reference>
<organism evidence="1">
    <name type="scientific">marine sediment metagenome</name>
    <dbReference type="NCBI Taxonomy" id="412755"/>
    <lineage>
        <taxon>unclassified sequences</taxon>
        <taxon>metagenomes</taxon>
        <taxon>ecological metagenomes</taxon>
    </lineage>
</organism>
<dbReference type="GO" id="GO:0008047">
    <property type="term" value="F:enzyme activator activity"/>
    <property type="evidence" value="ECO:0007669"/>
    <property type="project" value="TreeGrafter"/>
</dbReference>
<dbReference type="GO" id="GO:0017116">
    <property type="term" value="F:single-stranded DNA helicase activity"/>
    <property type="evidence" value="ECO:0007669"/>
    <property type="project" value="TreeGrafter"/>
</dbReference>